<dbReference type="AlphaFoldDB" id="A0A392Q9A6"/>
<reference evidence="1 2" key="1">
    <citation type="journal article" date="2018" name="Front. Plant Sci.">
        <title>Red Clover (Trifolium pratense) and Zigzag Clover (T. medium) - A Picture of Genomic Similarities and Differences.</title>
        <authorList>
            <person name="Dluhosova J."/>
            <person name="Istvanek J."/>
            <person name="Nedelnik J."/>
            <person name="Repkova J."/>
        </authorList>
    </citation>
    <scope>NUCLEOTIDE SEQUENCE [LARGE SCALE GENOMIC DNA]</scope>
    <source>
        <strain evidence="2">cv. 10/8</strain>
        <tissue evidence="1">Leaf</tissue>
    </source>
</reference>
<dbReference type="EMBL" id="LXQA010122632">
    <property type="protein sequence ID" value="MCI20973.1"/>
    <property type="molecule type" value="Genomic_DNA"/>
</dbReference>
<evidence type="ECO:0000313" key="1">
    <source>
        <dbReference type="EMBL" id="MCI20973.1"/>
    </source>
</evidence>
<protein>
    <submittedName>
        <fullName evidence="1">Uncharacterized protein</fullName>
    </submittedName>
</protein>
<keyword evidence="2" id="KW-1185">Reference proteome</keyword>
<name>A0A392Q9A6_9FABA</name>
<proteinExistence type="predicted"/>
<dbReference type="Proteomes" id="UP000265520">
    <property type="component" value="Unassembled WGS sequence"/>
</dbReference>
<sequence>FWRNAQRNSAVLQHVLFPAQRARAGGTTRSVMLPGRFNFLVLAQRASLCCATRSAYGQS</sequence>
<organism evidence="1 2">
    <name type="scientific">Trifolium medium</name>
    <dbReference type="NCBI Taxonomy" id="97028"/>
    <lineage>
        <taxon>Eukaryota</taxon>
        <taxon>Viridiplantae</taxon>
        <taxon>Streptophyta</taxon>
        <taxon>Embryophyta</taxon>
        <taxon>Tracheophyta</taxon>
        <taxon>Spermatophyta</taxon>
        <taxon>Magnoliopsida</taxon>
        <taxon>eudicotyledons</taxon>
        <taxon>Gunneridae</taxon>
        <taxon>Pentapetalae</taxon>
        <taxon>rosids</taxon>
        <taxon>fabids</taxon>
        <taxon>Fabales</taxon>
        <taxon>Fabaceae</taxon>
        <taxon>Papilionoideae</taxon>
        <taxon>50 kb inversion clade</taxon>
        <taxon>NPAAA clade</taxon>
        <taxon>Hologalegina</taxon>
        <taxon>IRL clade</taxon>
        <taxon>Trifolieae</taxon>
        <taxon>Trifolium</taxon>
    </lineage>
</organism>
<feature type="non-terminal residue" evidence="1">
    <location>
        <position position="1"/>
    </location>
</feature>
<comment type="caution">
    <text evidence="1">The sequence shown here is derived from an EMBL/GenBank/DDBJ whole genome shotgun (WGS) entry which is preliminary data.</text>
</comment>
<evidence type="ECO:0000313" key="2">
    <source>
        <dbReference type="Proteomes" id="UP000265520"/>
    </source>
</evidence>
<accession>A0A392Q9A6</accession>